<evidence type="ECO:0000313" key="4">
    <source>
        <dbReference type="Proteomes" id="UP000018004"/>
    </source>
</evidence>
<dbReference type="PATRIC" id="fig|1341181.4.peg.854"/>
<gene>
    <name evidence="3" type="ORF">FLJC2902T_08600</name>
</gene>
<feature type="chain" id="PRO_5004750900" description="Ig-like domain-containing protein" evidence="1">
    <location>
        <begin position="21"/>
        <end position="944"/>
    </location>
</feature>
<evidence type="ECO:0000256" key="1">
    <source>
        <dbReference type="SAM" id="SignalP"/>
    </source>
</evidence>
<reference evidence="3 4" key="1">
    <citation type="submission" date="2013-08" db="EMBL/GenBank/DDBJ databases">
        <title>Flavobacterium limnosediminis JC2902 genome sequencing.</title>
        <authorList>
            <person name="Lee K."/>
            <person name="Yi H."/>
            <person name="Park S."/>
            <person name="Chun J."/>
        </authorList>
    </citation>
    <scope>NUCLEOTIDE SEQUENCE [LARGE SCALE GENOMIC DNA]</scope>
    <source>
        <strain evidence="3 4">JC2902</strain>
    </source>
</reference>
<dbReference type="eggNOG" id="COG4932">
    <property type="taxonomic scope" value="Bacteria"/>
</dbReference>
<organism evidence="3 4">
    <name type="scientific">Flavobacterium limnosediminis JC2902</name>
    <dbReference type="NCBI Taxonomy" id="1341181"/>
    <lineage>
        <taxon>Bacteria</taxon>
        <taxon>Pseudomonadati</taxon>
        <taxon>Bacteroidota</taxon>
        <taxon>Flavobacteriia</taxon>
        <taxon>Flavobacteriales</taxon>
        <taxon>Flavobacteriaceae</taxon>
        <taxon>Flavobacterium</taxon>
    </lineage>
</organism>
<dbReference type="eggNOG" id="COG1345">
    <property type="taxonomic scope" value="Bacteria"/>
</dbReference>
<feature type="domain" description="Ig-like" evidence="2">
    <location>
        <begin position="150"/>
        <end position="237"/>
    </location>
</feature>
<dbReference type="InterPro" id="IPR044023">
    <property type="entry name" value="Ig_7"/>
</dbReference>
<accession>V6SS39</accession>
<feature type="signal peptide" evidence="1">
    <location>
        <begin position="1"/>
        <end position="20"/>
    </location>
</feature>
<evidence type="ECO:0000313" key="3">
    <source>
        <dbReference type="EMBL" id="ESU29456.1"/>
    </source>
</evidence>
<comment type="caution">
    <text evidence="3">The sequence shown here is derived from an EMBL/GenBank/DDBJ whole genome shotgun (WGS) entry which is preliminary data.</text>
</comment>
<proteinExistence type="predicted"/>
<sequence>MKKNLLLLITVILFAFDSTAQCTISGTTVNASSITCTTFNGCSTVYIGNGTDATTLVMNANLSFPCLGAITFVIRNNASIDFSDNNKDLTLPAGSSLIVENGGSIGASGNCSASDLIKIGTTSIASCNGGGSGVSTTFPVLVTNGGYNVVTASATSICGTGASTITASMYPAPTAATTYKLYTDASGGTALSTTNSTATPYSATFTTSVLSSSTTYYVEAITGAFTTQRKPVTVVVNNTPSTPTVTTTQPNCSTASGAITITAPTGSGITYSINGSDYTNTTGVFNLLSSGTYNVTAKNSAGCISAANSVTINTQPTAPVTPTLGTVIQPTCATANGSFSISNYNAAYTYAVTPSTGVTVSGSTVTAPVGTYTVTATSGSCTSTASLSATFNPVVTNTWNGSTWSTGVPPTANDKIIFAGNYSSSSDITGCSCQINSGNIVINSGNTLTVTNDINVSGGSLTFEDSSSLLQISETAVNTGNIIYKRTTTPLKQYDYTYWSSPVANATLAQLATNSLFYSYTAISNNWVRQYAGDAMVKGKGYIGRAPSGLNYSTTQIVQTNFIGTPNNGTITTPFSKGAGILNLIGNPYPSAIDIDLFLTDPANAGIVNGTIYLWTHNTAISSSIPGNHTYNYTVNDYAKYNLTGGTKTASSATTGDYPVVPTGKIAAGQGFFIDAHTAMANGTQSVTFKNSMRVQSNNTQFFRTNQTENNTNSTPVSLEKHRVWISLSNTQGGYNEALVGYIQEATNEMDRLFDGKTLPSENVISVYSMLSNDKLSIQGRSLPFAATDIVPLGYTTTLNGQMSITLENFDGLFANQDIYLWDRTTGIYHDLKASAFTFTTTSGTFNNRFELRFTTETLGIDAPLDNSNAIRVIAKQNQITVLSGLSNITSIEVHDLTGKSVYSKKGINTNEFNTDAIPASSQMLIVKVTLDNKQTLTKKVLIP</sequence>
<dbReference type="AlphaFoldDB" id="V6SS39"/>
<dbReference type="Proteomes" id="UP000018004">
    <property type="component" value="Unassembled WGS sequence"/>
</dbReference>
<evidence type="ECO:0000259" key="2">
    <source>
        <dbReference type="Pfam" id="PF19081"/>
    </source>
</evidence>
<keyword evidence="4" id="KW-1185">Reference proteome</keyword>
<dbReference type="EMBL" id="AVGG01000002">
    <property type="protein sequence ID" value="ESU29456.1"/>
    <property type="molecule type" value="Genomic_DNA"/>
</dbReference>
<dbReference type="RefSeq" id="WP_023578523.1">
    <property type="nucleotide sequence ID" value="NZ_AVGG01000002.1"/>
</dbReference>
<protein>
    <recommendedName>
        <fullName evidence="2">Ig-like domain-containing protein</fullName>
    </recommendedName>
</protein>
<keyword evidence="1" id="KW-0732">Signal</keyword>
<dbReference type="STRING" id="1341181.FLJC2902T_08600"/>
<dbReference type="OrthoDB" id="1652165at2"/>
<name>V6SS39_9FLAO</name>
<dbReference type="Pfam" id="PF19081">
    <property type="entry name" value="Ig_7"/>
    <property type="match status" value="1"/>
</dbReference>
<dbReference type="NCBIfam" id="NF033708">
    <property type="entry name" value="T9SS_Cterm_ChiA"/>
    <property type="match status" value="1"/>
</dbReference>